<keyword evidence="2" id="KW-1185">Reference proteome</keyword>
<organism evidence="1 2">
    <name type="scientific">Planctopirus limnophila (strain ATCC 43296 / DSM 3776 / IFAM 1008 / Mu 290)</name>
    <name type="common">Planctomyces limnophilus</name>
    <dbReference type="NCBI Taxonomy" id="521674"/>
    <lineage>
        <taxon>Bacteria</taxon>
        <taxon>Pseudomonadati</taxon>
        <taxon>Planctomycetota</taxon>
        <taxon>Planctomycetia</taxon>
        <taxon>Planctomycetales</taxon>
        <taxon>Planctomycetaceae</taxon>
        <taxon>Planctopirus</taxon>
    </lineage>
</organism>
<dbReference type="Proteomes" id="UP000002220">
    <property type="component" value="Plasmid pPLIM01"/>
</dbReference>
<dbReference type="KEGG" id="plm:Plim_4277"/>
<dbReference type="EMBL" id="CP001745">
    <property type="protein sequence ID" value="ADG70084.1"/>
    <property type="molecule type" value="Genomic_DNA"/>
</dbReference>
<accession>D5SZG4</accession>
<name>D5SZG4_PLAL2</name>
<sequence length="189" mass="20449" precursor="true">MKRLSGCAVVCFLGLVALCIIPAIFAKRGGPATNRVTPQPVGPAKPVDQSDVKVIPGLMPVDIYMNLTKQGFLKQGPVGSPPMWRLTRESDGVKMDVEIFSPGSMSSVSSVRAFCFSPSGVRVDEAGKMQFLFPYLATLPYQGAEPIKAQEWVIEHMKTGGETIIGSVKFEILGADNEFSRSLRISVVE</sequence>
<geneLocation type="plasmid" evidence="1 2">
    <name>pPLIM01</name>
</geneLocation>
<dbReference type="RefSeq" id="WP_013112515.1">
    <property type="nucleotide sequence ID" value="NC_014149.1"/>
</dbReference>
<reference evidence="1 2" key="1">
    <citation type="journal article" date="2010" name="Stand. Genomic Sci.">
        <title>Complete genome sequence of Planctomyces limnophilus type strain (Mu 290).</title>
        <authorList>
            <person name="Labutti K."/>
            <person name="Sikorski J."/>
            <person name="Schneider S."/>
            <person name="Nolan M."/>
            <person name="Lucas S."/>
            <person name="Glavina Del Rio T."/>
            <person name="Tice H."/>
            <person name="Cheng J.F."/>
            <person name="Goodwin L."/>
            <person name="Pitluck S."/>
            <person name="Liolios K."/>
            <person name="Ivanova N."/>
            <person name="Mavromatis K."/>
            <person name="Mikhailova N."/>
            <person name="Pati A."/>
            <person name="Chen A."/>
            <person name="Palaniappan K."/>
            <person name="Land M."/>
            <person name="Hauser L."/>
            <person name="Chang Y.J."/>
            <person name="Jeffries C.D."/>
            <person name="Tindall B.J."/>
            <person name="Rohde M."/>
            <person name="Goker M."/>
            <person name="Woyke T."/>
            <person name="Bristow J."/>
            <person name="Eisen J.A."/>
            <person name="Markowitz V."/>
            <person name="Hugenholtz P."/>
            <person name="Kyrpides N.C."/>
            <person name="Klenk H.P."/>
            <person name="Lapidus A."/>
        </authorList>
    </citation>
    <scope>NUCLEOTIDE SEQUENCE [LARGE SCALE GENOMIC DNA]</scope>
    <source>
        <strain evidence="2">ATCC 43296 / DSM 3776 / IFAM 1008 / 290</strain>
        <plasmid evidence="1 2">pPLIM01</plasmid>
    </source>
</reference>
<proteinExistence type="predicted"/>
<keyword evidence="1" id="KW-0614">Plasmid</keyword>
<dbReference type="HOGENOM" id="CLU_1433299_0_0_0"/>
<protein>
    <submittedName>
        <fullName evidence="1">Uncharacterized protein</fullName>
    </submittedName>
</protein>
<evidence type="ECO:0000313" key="1">
    <source>
        <dbReference type="EMBL" id="ADG70084.1"/>
    </source>
</evidence>
<evidence type="ECO:0000313" key="2">
    <source>
        <dbReference type="Proteomes" id="UP000002220"/>
    </source>
</evidence>
<dbReference type="AlphaFoldDB" id="D5SZG4"/>
<gene>
    <name evidence="1" type="ordered locus">Plim_4277</name>
</gene>